<dbReference type="Proteomes" id="UP000053676">
    <property type="component" value="Unassembled WGS sequence"/>
</dbReference>
<protein>
    <submittedName>
        <fullName evidence="2">Uncharacterized protein</fullName>
    </submittedName>
</protein>
<evidence type="ECO:0000313" key="3">
    <source>
        <dbReference type="Proteomes" id="UP000053676"/>
    </source>
</evidence>
<dbReference type="GeneID" id="25340650"/>
<feature type="region of interest" description="Disordered" evidence="1">
    <location>
        <begin position="1"/>
        <end position="22"/>
    </location>
</feature>
<dbReference type="KEGG" id="nai:NECAME_00606"/>
<feature type="region of interest" description="Disordered" evidence="1">
    <location>
        <begin position="41"/>
        <end position="60"/>
    </location>
</feature>
<evidence type="ECO:0000313" key="2">
    <source>
        <dbReference type="EMBL" id="ETN75195.1"/>
    </source>
</evidence>
<evidence type="ECO:0000256" key="1">
    <source>
        <dbReference type="SAM" id="MobiDB-lite"/>
    </source>
</evidence>
<dbReference type="OrthoDB" id="10400914at2759"/>
<dbReference type="EMBL" id="KI660311">
    <property type="protein sequence ID" value="ETN75195.1"/>
    <property type="molecule type" value="Genomic_DNA"/>
</dbReference>
<sequence length="132" mass="14597">MGRRSKGKKRASIEKNSESVETSEINIEEINVEIKISLSQRESETADVAAASEETESPVKIRSRLPVPCALGLGHRHSAVKPKMAFQRPTVEESPDCKRSLIPRLLPVRSPSNHSPVLETDNCDVKRIAQEA</sequence>
<accession>W2SZL7</accession>
<dbReference type="CTD" id="25340650"/>
<organism evidence="2 3">
    <name type="scientific">Necator americanus</name>
    <name type="common">Human hookworm</name>
    <dbReference type="NCBI Taxonomy" id="51031"/>
    <lineage>
        <taxon>Eukaryota</taxon>
        <taxon>Metazoa</taxon>
        <taxon>Ecdysozoa</taxon>
        <taxon>Nematoda</taxon>
        <taxon>Chromadorea</taxon>
        <taxon>Rhabditida</taxon>
        <taxon>Rhabditina</taxon>
        <taxon>Rhabditomorpha</taxon>
        <taxon>Strongyloidea</taxon>
        <taxon>Ancylostomatidae</taxon>
        <taxon>Bunostominae</taxon>
        <taxon>Necator</taxon>
    </lineage>
</organism>
<proteinExistence type="predicted"/>
<name>W2SZL7_NECAM</name>
<feature type="compositionally biased region" description="Basic residues" evidence="1">
    <location>
        <begin position="1"/>
        <end position="10"/>
    </location>
</feature>
<gene>
    <name evidence="2" type="ORF">NECAME_00606</name>
</gene>
<reference evidence="3" key="1">
    <citation type="journal article" date="2014" name="Nat. Genet.">
        <title>Genome of the human hookworm Necator americanus.</title>
        <authorList>
            <person name="Tang Y.T."/>
            <person name="Gao X."/>
            <person name="Rosa B.A."/>
            <person name="Abubucker S."/>
            <person name="Hallsworth-Pepin K."/>
            <person name="Martin J."/>
            <person name="Tyagi R."/>
            <person name="Heizer E."/>
            <person name="Zhang X."/>
            <person name="Bhonagiri-Palsikar V."/>
            <person name="Minx P."/>
            <person name="Warren W.C."/>
            <person name="Wang Q."/>
            <person name="Zhan B."/>
            <person name="Hotez P.J."/>
            <person name="Sternberg P.W."/>
            <person name="Dougall A."/>
            <person name="Gaze S.T."/>
            <person name="Mulvenna J."/>
            <person name="Sotillo J."/>
            <person name="Ranganathan S."/>
            <person name="Rabelo E.M."/>
            <person name="Wilson R.K."/>
            <person name="Felgner P.L."/>
            <person name="Bethony J."/>
            <person name="Hawdon J.M."/>
            <person name="Gasser R.B."/>
            <person name="Loukas A."/>
            <person name="Mitreva M."/>
        </authorList>
    </citation>
    <scope>NUCLEOTIDE SEQUENCE [LARGE SCALE GENOMIC DNA]</scope>
</reference>
<keyword evidence="3" id="KW-1185">Reference proteome</keyword>
<dbReference type="AlphaFoldDB" id="W2SZL7"/>